<dbReference type="AlphaFoldDB" id="A0A914DEP4"/>
<keyword evidence="1" id="KW-1133">Transmembrane helix</keyword>
<evidence type="ECO:0000313" key="3">
    <source>
        <dbReference type="WBParaSite" id="ACRNAN_scaffold233.g8468.t1"/>
    </source>
</evidence>
<organism evidence="2 3">
    <name type="scientific">Acrobeloides nanus</name>
    <dbReference type="NCBI Taxonomy" id="290746"/>
    <lineage>
        <taxon>Eukaryota</taxon>
        <taxon>Metazoa</taxon>
        <taxon>Ecdysozoa</taxon>
        <taxon>Nematoda</taxon>
        <taxon>Chromadorea</taxon>
        <taxon>Rhabditida</taxon>
        <taxon>Tylenchina</taxon>
        <taxon>Cephalobomorpha</taxon>
        <taxon>Cephaloboidea</taxon>
        <taxon>Cephalobidae</taxon>
        <taxon>Acrobeloides</taxon>
    </lineage>
</organism>
<reference evidence="3" key="1">
    <citation type="submission" date="2022-11" db="UniProtKB">
        <authorList>
            <consortium name="WormBaseParasite"/>
        </authorList>
    </citation>
    <scope>IDENTIFICATION</scope>
</reference>
<sequence length="131" mass="15804">MDFFLSYFIYFFYWILLNIVKSIEYIYLMIFQASEDNNANKIRVSKIMLRYKLTPLDMQMCRPQDFITLFDCYEKVDQLNDPHWTIYTIDKVALYLELCYPILNIASFLESRRYSQHCLQAIHSGDGMKMT</sequence>
<name>A0A914DEP4_9BILA</name>
<dbReference type="WBParaSite" id="ACRNAN_scaffold233.g8468.t1">
    <property type="protein sequence ID" value="ACRNAN_scaffold233.g8468.t1"/>
    <property type="gene ID" value="ACRNAN_scaffold233.g8468"/>
</dbReference>
<feature type="transmembrane region" description="Helical" evidence="1">
    <location>
        <begin position="6"/>
        <end position="28"/>
    </location>
</feature>
<dbReference type="Proteomes" id="UP000887540">
    <property type="component" value="Unplaced"/>
</dbReference>
<evidence type="ECO:0000256" key="1">
    <source>
        <dbReference type="SAM" id="Phobius"/>
    </source>
</evidence>
<keyword evidence="2" id="KW-1185">Reference proteome</keyword>
<evidence type="ECO:0000313" key="2">
    <source>
        <dbReference type="Proteomes" id="UP000887540"/>
    </source>
</evidence>
<keyword evidence="1" id="KW-0472">Membrane</keyword>
<keyword evidence="1" id="KW-0812">Transmembrane</keyword>
<proteinExistence type="predicted"/>
<protein>
    <submittedName>
        <fullName evidence="3">Uncharacterized protein</fullName>
    </submittedName>
</protein>
<accession>A0A914DEP4</accession>